<sequence length="684" mass="79063">MPLYKRKPFPLSDHPPDLDPSNPVFQVRFTKEIFLDYQEYLHRVDLYRRRLWTCKVTGKSNLTYEEALVSERKGTQPFPPHLVKPMLHIVQYSMLTLKNLADTIATKLQDSWLEGIETYARKDNSVFPCRIEKILDDGAGSMRCEIAWLGKDQEVLGNAVVTRKDIISKKPPYSRNALMSFIRESTWRNAPWVIHDKLAEKHGISKDLPEELKGKFAFHHGKLVRMKVKRKICKEEGESMERGPDGKCKKMKVDCSQIECQGLQCIKYPIEDLLVQPGPDDPAFADRPAPSRDFKVPMTCVADLLMVWDFCSSFSRLINLYPFSLEDFENSICHKDGSLALLVESHSALLHLLIRDGGEYFSALQRKKRNFKITLINWAEYLSDFLDMANRQDLSTHVATIKRGHYGLLSADVKLDIFGELVYYALQTDILRDQLDEHIDQWQELGATRRGEALEEGRKKREAKQVLKANSDENGVINGLDGLVDINHSLVNGAQPLHRSGPFLNRRNCDALSISKEKMNKREENDVHKHENAHGGTGKNDEISKNSKELRKHYYEREMEKRFIRTNSLGKDRDRNRYWWFHRDGRIFVESSDNKIFGFYDTKKELDALMGSLNSKGERERALQKQLEKFYSRICLGLQKGSKDLAEKVALEEAVLRRSTRVRAPPRESPATACLRYVNKWKED</sequence>
<evidence type="ECO:0000313" key="1">
    <source>
        <dbReference type="EMBL" id="KAI4310849.1"/>
    </source>
</evidence>
<dbReference type="Proteomes" id="UP001057402">
    <property type="component" value="Chromosome 11"/>
</dbReference>
<organism evidence="1 2">
    <name type="scientific">Melastoma candidum</name>
    <dbReference type="NCBI Taxonomy" id="119954"/>
    <lineage>
        <taxon>Eukaryota</taxon>
        <taxon>Viridiplantae</taxon>
        <taxon>Streptophyta</taxon>
        <taxon>Embryophyta</taxon>
        <taxon>Tracheophyta</taxon>
        <taxon>Spermatophyta</taxon>
        <taxon>Magnoliopsida</taxon>
        <taxon>eudicotyledons</taxon>
        <taxon>Gunneridae</taxon>
        <taxon>Pentapetalae</taxon>
        <taxon>rosids</taxon>
        <taxon>malvids</taxon>
        <taxon>Myrtales</taxon>
        <taxon>Melastomataceae</taxon>
        <taxon>Melastomatoideae</taxon>
        <taxon>Melastomateae</taxon>
        <taxon>Melastoma</taxon>
    </lineage>
</organism>
<protein>
    <submittedName>
        <fullName evidence="1">Uncharacterized protein</fullName>
    </submittedName>
</protein>
<comment type="caution">
    <text evidence="1">The sequence shown here is derived from an EMBL/GenBank/DDBJ whole genome shotgun (WGS) entry which is preliminary data.</text>
</comment>
<reference evidence="2" key="1">
    <citation type="journal article" date="2023" name="Front. Plant Sci.">
        <title>Chromosomal-level genome assembly of Melastoma candidum provides insights into trichome evolution.</title>
        <authorList>
            <person name="Zhong Y."/>
            <person name="Wu W."/>
            <person name="Sun C."/>
            <person name="Zou P."/>
            <person name="Liu Y."/>
            <person name="Dai S."/>
            <person name="Zhou R."/>
        </authorList>
    </citation>
    <scope>NUCLEOTIDE SEQUENCE [LARGE SCALE GENOMIC DNA]</scope>
</reference>
<accession>A0ACB9LJI3</accession>
<dbReference type="EMBL" id="CM042890">
    <property type="protein sequence ID" value="KAI4310849.1"/>
    <property type="molecule type" value="Genomic_DNA"/>
</dbReference>
<proteinExistence type="predicted"/>
<name>A0ACB9LJI3_9MYRT</name>
<keyword evidence="2" id="KW-1185">Reference proteome</keyword>
<evidence type="ECO:0000313" key="2">
    <source>
        <dbReference type="Proteomes" id="UP001057402"/>
    </source>
</evidence>
<gene>
    <name evidence="1" type="ORF">MLD38_035797</name>
</gene>